<keyword evidence="2" id="KW-1185">Reference proteome</keyword>
<organism evidence="1 2">
    <name type="scientific">Photobacterium atrarenae</name>
    <dbReference type="NCBI Taxonomy" id="865757"/>
    <lineage>
        <taxon>Bacteria</taxon>
        <taxon>Pseudomonadati</taxon>
        <taxon>Pseudomonadota</taxon>
        <taxon>Gammaproteobacteria</taxon>
        <taxon>Vibrionales</taxon>
        <taxon>Vibrionaceae</taxon>
        <taxon>Photobacterium</taxon>
    </lineage>
</organism>
<reference evidence="1" key="1">
    <citation type="submission" date="2022-07" db="EMBL/GenBank/DDBJ databases">
        <title>Genome sequencing of Photobacterium atrarenae GJH2-4.</title>
        <authorList>
            <person name="Park S.-J."/>
        </authorList>
    </citation>
    <scope>NUCLEOTIDE SEQUENCE</scope>
    <source>
        <strain evidence="1">GJH2-4</strain>
    </source>
</reference>
<gene>
    <name evidence="1" type="ORF">NNL38_07050</name>
</gene>
<dbReference type="EMBL" id="CP101508">
    <property type="protein sequence ID" value="UTV28980.1"/>
    <property type="molecule type" value="Genomic_DNA"/>
</dbReference>
<evidence type="ECO:0000313" key="2">
    <source>
        <dbReference type="Proteomes" id="UP001057998"/>
    </source>
</evidence>
<name>A0ABY5GIL8_9GAMM</name>
<proteinExistence type="predicted"/>
<accession>A0ABY5GIL8</accession>
<dbReference type="Pfam" id="PF06147">
    <property type="entry name" value="DUF968"/>
    <property type="match status" value="1"/>
</dbReference>
<dbReference type="InterPro" id="IPR010373">
    <property type="entry name" value="DUF968"/>
</dbReference>
<evidence type="ECO:0000313" key="1">
    <source>
        <dbReference type="EMBL" id="UTV28980.1"/>
    </source>
</evidence>
<protein>
    <submittedName>
        <fullName evidence="1">DUF968 domain-containing protein</fullName>
    </submittedName>
</protein>
<dbReference type="Proteomes" id="UP001057998">
    <property type="component" value="Chromosome 1"/>
</dbReference>
<dbReference type="RefSeq" id="WP_255390303.1">
    <property type="nucleotide sequence ID" value="NZ_CP101508.1"/>
</dbReference>
<sequence length="335" mass="38476">MLVLQPFLQPDLGLMMFKPGKTLLTELVKMSQGNRLVVMPLPKELVNVPSGKLNRPVFPDRSTSLVDDERLLEFFSHPDVQKCLGNFYHWLERIPHCQLSDSEYCDKNLTFLDYASGAIRLCWHHDNEERINPTEKGRAIARRNVMLCGLEALKHQLRLDRAVSLPELCWWSVVNGVYDCLPRSVVDEMFGVKPKPKSETLASRRESDERFDLDTKALLADRVKPIQFKVDDEPPAMYMARPKELIWRSEKYLKFVRSLPCVITGKTENVVAHHLIGHGEGKMGGKTHDLFTIPLETNEHRRFHDDPKAWEERHGSQLEYVKATLKNALELGALG</sequence>